<organism evidence="3 4">
    <name type="scientific">Halanaerobium congolense</name>
    <dbReference type="NCBI Taxonomy" id="54121"/>
    <lineage>
        <taxon>Bacteria</taxon>
        <taxon>Bacillati</taxon>
        <taxon>Bacillota</taxon>
        <taxon>Clostridia</taxon>
        <taxon>Halanaerobiales</taxon>
        <taxon>Halanaerobiaceae</taxon>
        <taxon>Halanaerobium</taxon>
    </lineage>
</organism>
<dbReference type="EMBL" id="FOHG01000011">
    <property type="protein sequence ID" value="SES90907.1"/>
    <property type="molecule type" value="Genomic_DNA"/>
</dbReference>
<keyword evidence="5" id="KW-1185">Reference proteome</keyword>
<dbReference type="InterPro" id="IPR054353">
    <property type="entry name" value="IstA-like_C"/>
</dbReference>
<evidence type="ECO:0000313" key="5">
    <source>
        <dbReference type="Proteomes" id="UP000199519"/>
    </source>
</evidence>
<name>A0A1I0A9Q8_9FIRM</name>
<dbReference type="PANTHER" id="PTHR35004">
    <property type="entry name" value="TRANSPOSASE RV3428C-RELATED"/>
    <property type="match status" value="1"/>
</dbReference>
<dbReference type="NCBIfam" id="NF033546">
    <property type="entry name" value="transpos_IS21"/>
    <property type="match status" value="1"/>
</dbReference>
<gene>
    <name evidence="2" type="ORF">SAMN04488598_1111</name>
    <name evidence="3" type="ORF">SAMN04515652_1112</name>
</gene>
<sequence length="506" mass="59328">MKEMAQYNYIRFLFFNQKKSKRAIASELGIHRDTVTRAIANPEQKYRLSTDRPQPVNGDFKKRINIMVKENNEAPKGQKLTKLRMYELICEEGYSGTYSSFTYQCRKEEEKLHIHQQEAYLKLVPISGSLQVDFGEVYSKRNGVPVKKHAFCAKLCSGKGEFVKAYPREQTEFFFDGLSSAFKFFGGIPKKIIFDNLKPAVKTVLKEQDRILQQEFLKIQSFYSFEAEFCGPGKGNEKGLVENLVKYVQNNYFLPRPEFISYEDTNQMLLKKCQHRLRTRKHLGETWEKRLLAEDFLPLTEIYEYARLKDVKVSSYQLVHIDTNRYSVPTEYVGKRLQARLYPFEIRLVYNDKVVAVHDRLFGKNKEILNPYHFLSLLWKKARGYDQAKVIQDWKLPEIYTEYHRLIQAHLGSKSKGTREFIDILRLTEEYSVPTIARILKELDQKNRYSYQDVLSVLRYQTQCTSGTQYLADDILKKLNIDHIHTTHLPLSEYDSLLVKGGEING</sequence>
<accession>A0A1I0A9Q8</accession>
<feature type="domain" description="Integrase catalytic" evidence="1">
    <location>
        <begin position="121"/>
        <end position="295"/>
    </location>
</feature>
<evidence type="ECO:0000259" key="1">
    <source>
        <dbReference type="PROSITE" id="PS50994"/>
    </source>
</evidence>
<reference evidence="4 5" key="1">
    <citation type="submission" date="2016-10" db="EMBL/GenBank/DDBJ databases">
        <authorList>
            <person name="Varghese N."/>
            <person name="Submissions S."/>
        </authorList>
    </citation>
    <scope>NUCLEOTIDE SEQUENCE [LARGE SCALE GENOMIC DNA]</scope>
    <source>
        <strain evidence="2 5">WG2</strain>
        <strain evidence="3 4">WG5</strain>
    </source>
</reference>
<dbReference type="EMBL" id="FNBJ01000011">
    <property type="protein sequence ID" value="SDF37849.1"/>
    <property type="molecule type" value="Genomic_DNA"/>
</dbReference>
<dbReference type="AlphaFoldDB" id="A0A1I0A9Q8"/>
<evidence type="ECO:0000313" key="3">
    <source>
        <dbReference type="EMBL" id="SES90907.1"/>
    </source>
</evidence>
<evidence type="ECO:0000313" key="4">
    <source>
        <dbReference type="Proteomes" id="UP000198612"/>
    </source>
</evidence>
<evidence type="ECO:0000313" key="2">
    <source>
        <dbReference type="EMBL" id="SDF37849.1"/>
    </source>
</evidence>
<protein>
    <submittedName>
        <fullName evidence="3">Transposase</fullName>
    </submittedName>
</protein>
<dbReference type="PROSITE" id="PS50994">
    <property type="entry name" value="INTEGRASE"/>
    <property type="match status" value="1"/>
</dbReference>
<dbReference type="InterPro" id="IPR001584">
    <property type="entry name" value="Integrase_cat-core"/>
</dbReference>
<dbReference type="Proteomes" id="UP000198612">
    <property type="component" value="Unassembled WGS sequence"/>
</dbReference>
<dbReference type="Proteomes" id="UP000199519">
    <property type="component" value="Unassembled WGS sequence"/>
</dbReference>
<dbReference type="PANTHER" id="PTHR35004:SF7">
    <property type="entry name" value="INTEGRASE PROTEIN"/>
    <property type="match status" value="1"/>
</dbReference>
<proteinExistence type="predicted"/>
<dbReference type="GO" id="GO:0015074">
    <property type="term" value="P:DNA integration"/>
    <property type="evidence" value="ECO:0007669"/>
    <property type="project" value="InterPro"/>
</dbReference>
<dbReference type="Pfam" id="PF22483">
    <property type="entry name" value="Mu-transpos_C_2"/>
    <property type="match status" value="1"/>
</dbReference>